<organism evidence="2 3">
    <name type="scientific">Lolium multiflorum</name>
    <name type="common">Italian ryegrass</name>
    <name type="synonym">Lolium perenne subsp. multiflorum</name>
    <dbReference type="NCBI Taxonomy" id="4521"/>
    <lineage>
        <taxon>Eukaryota</taxon>
        <taxon>Viridiplantae</taxon>
        <taxon>Streptophyta</taxon>
        <taxon>Embryophyta</taxon>
        <taxon>Tracheophyta</taxon>
        <taxon>Spermatophyta</taxon>
        <taxon>Magnoliopsida</taxon>
        <taxon>Liliopsida</taxon>
        <taxon>Poales</taxon>
        <taxon>Poaceae</taxon>
        <taxon>BOP clade</taxon>
        <taxon>Pooideae</taxon>
        <taxon>Poodae</taxon>
        <taxon>Poeae</taxon>
        <taxon>Poeae Chloroplast Group 2 (Poeae type)</taxon>
        <taxon>Loliodinae</taxon>
        <taxon>Loliinae</taxon>
        <taxon>Lolium</taxon>
    </lineage>
</organism>
<evidence type="ECO:0000313" key="2">
    <source>
        <dbReference type="EMBL" id="KAK1646014.1"/>
    </source>
</evidence>
<sequence>MIFTTASMASPSTTQVINLGQPPSDKLTHANYSGWRAQVLPPIRGGHLFGLLDGSDAAPPRLSILALRFSLMSRELRPPPVSSRRMTTYAFLTKMQRIVDALAAGEPICTREHISFILAGLGVSYNAVVAALGAGTTPLTLASLYAQVRAYDQLQEMLGGTVASEFETSTNVAQCHGLGCYSNRSCCDYGDCGDSTDRRDMCRDDGVMIAAMIVFLTNDGEADEHPLEGAWPWSWKALHHAMGKCDLPNLQQGGSRRQRLLVAFPTG</sequence>
<accession>A0AAD8S6D4</accession>
<dbReference type="PANTHER" id="PTHR47481">
    <property type="match status" value="1"/>
</dbReference>
<dbReference type="EMBL" id="JAUUTY010000004">
    <property type="protein sequence ID" value="KAK1646014.1"/>
    <property type="molecule type" value="Genomic_DNA"/>
</dbReference>
<dbReference type="Proteomes" id="UP001231189">
    <property type="component" value="Unassembled WGS sequence"/>
</dbReference>
<evidence type="ECO:0000256" key="1">
    <source>
        <dbReference type="SAM" id="MobiDB-lite"/>
    </source>
</evidence>
<gene>
    <name evidence="2" type="ORF">QYE76_063819</name>
</gene>
<dbReference type="AlphaFoldDB" id="A0AAD8S6D4"/>
<dbReference type="PANTHER" id="PTHR47481:SF31">
    <property type="entry name" value="OS01G0873500 PROTEIN"/>
    <property type="match status" value="1"/>
</dbReference>
<reference evidence="2" key="1">
    <citation type="submission" date="2023-07" db="EMBL/GenBank/DDBJ databases">
        <title>A chromosome-level genome assembly of Lolium multiflorum.</title>
        <authorList>
            <person name="Chen Y."/>
            <person name="Copetti D."/>
            <person name="Kolliker R."/>
            <person name="Studer B."/>
        </authorList>
    </citation>
    <scope>NUCLEOTIDE SEQUENCE</scope>
    <source>
        <strain evidence="2">02402/16</strain>
        <tissue evidence="2">Leaf</tissue>
    </source>
</reference>
<evidence type="ECO:0000313" key="3">
    <source>
        <dbReference type="Proteomes" id="UP001231189"/>
    </source>
</evidence>
<proteinExistence type="predicted"/>
<protein>
    <recommendedName>
        <fullName evidence="4">Retrotransposon Copia-like N-terminal domain-containing protein</fullName>
    </recommendedName>
</protein>
<comment type="caution">
    <text evidence="2">The sequence shown here is derived from an EMBL/GenBank/DDBJ whole genome shotgun (WGS) entry which is preliminary data.</text>
</comment>
<evidence type="ECO:0008006" key="4">
    <source>
        <dbReference type="Google" id="ProtNLM"/>
    </source>
</evidence>
<name>A0AAD8S6D4_LOLMU</name>
<keyword evidence="3" id="KW-1185">Reference proteome</keyword>
<feature type="region of interest" description="Disordered" evidence="1">
    <location>
        <begin position="1"/>
        <end position="21"/>
    </location>
</feature>
<feature type="compositionally biased region" description="Polar residues" evidence="1">
    <location>
        <begin position="1"/>
        <end position="18"/>
    </location>
</feature>